<gene>
    <name evidence="1" type="ORF">UFOVP1544_30</name>
</gene>
<proteinExistence type="predicted"/>
<evidence type="ECO:0000313" key="1">
    <source>
        <dbReference type="EMBL" id="CAB5228789.1"/>
    </source>
</evidence>
<dbReference type="EMBL" id="LR798396">
    <property type="protein sequence ID" value="CAB5228789.1"/>
    <property type="molecule type" value="Genomic_DNA"/>
</dbReference>
<name>A0A6J7XF33_9CAUD</name>
<sequence>MKKLTIEQIEVTNNGTVQVRMHKLSSDGNLIVNHRTSIEPNGDIAAQVAAVNAHMATENYPAISDADVAKLTAICNAAWTADAAYQAAQAERATA</sequence>
<reference evidence="1" key="1">
    <citation type="submission" date="2020-05" db="EMBL/GenBank/DDBJ databases">
        <authorList>
            <person name="Chiriac C."/>
            <person name="Salcher M."/>
            <person name="Ghai R."/>
            <person name="Kavagutti S V."/>
        </authorList>
    </citation>
    <scope>NUCLEOTIDE SEQUENCE</scope>
</reference>
<organism evidence="1">
    <name type="scientific">uncultured Caudovirales phage</name>
    <dbReference type="NCBI Taxonomy" id="2100421"/>
    <lineage>
        <taxon>Viruses</taxon>
        <taxon>Duplodnaviria</taxon>
        <taxon>Heunggongvirae</taxon>
        <taxon>Uroviricota</taxon>
        <taxon>Caudoviricetes</taxon>
        <taxon>Peduoviridae</taxon>
        <taxon>Maltschvirus</taxon>
        <taxon>Maltschvirus maltsch</taxon>
    </lineage>
</organism>
<protein>
    <submittedName>
        <fullName evidence="1">Uncharacterized protein</fullName>
    </submittedName>
</protein>
<accession>A0A6J7XF33</accession>